<sequence length="544" mass="56976">MIAPMLTTFLALLPILWLIVALAILKMPAWKACGIAAIGSFILAVTYFEKAAGIMFSGALEGIALAVWPILLVITAAIFTYNLVVHTKAMETIKMMLSSVTSDMRILALLLAWGFGAFMEGMAGFGTAVAIPAAMMVAVGFDPLKSILACLVANSVPTTFGSIAIPTTTLASLTNLDPVHLGTFISSQLFILNVIAPFFVVGIIGGGFKALKGVFIITLLSGLALAIPELIINAAAGPELSVMVSSVIIMGVIILGAKFLPTNDPEYKVESTATTTVSAKEGFVAALPFILIVILLILTSKLVPAINGPLSTIKTAVPIYQGPGAKPYTFMWVATPGIMIFIAAFIGGSVQKSSFGEMFGVLSKTFANLKFTYLTIISVVVTAKLMTYSGMTTDIAKALVAATGSLYPAFAPLVGALGAFLTGSGTNANVLFGPLQLAAAHDLAPEYKDLPLWLAAINSGAAGIGKMFSPQSMAIAIGAVAPALDAYIESNKVDDAKANQLRESIKANVIMVSVLKYFIIFIVANGVVSYFGHNFIEHIQAFLL</sequence>
<evidence type="ECO:0000256" key="7">
    <source>
        <dbReference type="ARBA" id="ARBA00023136"/>
    </source>
</evidence>
<evidence type="ECO:0000256" key="5">
    <source>
        <dbReference type="ARBA" id="ARBA00022692"/>
    </source>
</evidence>
<feature type="transmembrane region" description="Helical" evidence="8">
    <location>
        <begin position="282"/>
        <end position="303"/>
    </location>
</feature>
<dbReference type="Proteomes" id="UP000434554">
    <property type="component" value="Unassembled WGS sequence"/>
</dbReference>
<dbReference type="AlphaFoldDB" id="A0A833FHZ9"/>
<dbReference type="PANTHER" id="PTHR30003">
    <property type="entry name" value="L-LACTATE PERMEASE"/>
    <property type="match status" value="1"/>
</dbReference>
<dbReference type="PANTHER" id="PTHR30003:SF0">
    <property type="entry name" value="GLYCOLATE PERMEASE GLCA-RELATED"/>
    <property type="match status" value="1"/>
</dbReference>
<dbReference type="EMBL" id="WBKH01000002">
    <property type="protein sequence ID" value="KAB1479500.1"/>
    <property type="molecule type" value="Genomic_DNA"/>
</dbReference>
<evidence type="ECO:0000256" key="6">
    <source>
        <dbReference type="ARBA" id="ARBA00022989"/>
    </source>
</evidence>
<dbReference type="GO" id="GO:0005886">
    <property type="term" value="C:plasma membrane"/>
    <property type="evidence" value="ECO:0007669"/>
    <property type="project" value="UniProtKB-SubCell"/>
</dbReference>
<comment type="similarity">
    <text evidence="2 8">Belongs to the lactate permease family.</text>
</comment>
<feature type="transmembrane region" description="Helical" evidence="8">
    <location>
        <begin position="32"/>
        <end position="48"/>
    </location>
</feature>
<feature type="transmembrane region" description="Helical" evidence="8">
    <location>
        <begin position="371"/>
        <end position="389"/>
    </location>
</feature>
<dbReference type="Pfam" id="PF02652">
    <property type="entry name" value="Lactate_perm"/>
    <property type="match status" value="1"/>
</dbReference>
<evidence type="ECO:0000256" key="2">
    <source>
        <dbReference type="ARBA" id="ARBA00010100"/>
    </source>
</evidence>
<evidence type="ECO:0000256" key="8">
    <source>
        <dbReference type="RuleBase" id="RU365092"/>
    </source>
</evidence>
<feature type="transmembrane region" description="Helical" evidence="8">
    <location>
        <begin position="6"/>
        <end position="25"/>
    </location>
</feature>
<evidence type="ECO:0000256" key="4">
    <source>
        <dbReference type="ARBA" id="ARBA00022475"/>
    </source>
</evidence>
<protein>
    <recommendedName>
        <fullName evidence="8">L-lactate permease</fullName>
    </recommendedName>
</protein>
<proteinExistence type="inferred from homology"/>
<evidence type="ECO:0000313" key="9">
    <source>
        <dbReference type="EMBL" id="KAB1479500.1"/>
    </source>
</evidence>
<feature type="transmembrane region" description="Helical" evidence="8">
    <location>
        <begin position="185"/>
        <end position="208"/>
    </location>
</feature>
<keyword evidence="5 8" id="KW-0812">Transmembrane</keyword>
<feature type="transmembrane region" description="Helical" evidence="8">
    <location>
        <begin position="395"/>
        <end position="421"/>
    </location>
</feature>
<evidence type="ECO:0000313" key="10">
    <source>
        <dbReference type="Proteomes" id="UP000434554"/>
    </source>
</evidence>
<feature type="transmembrane region" description="Helical" evidence="8">
    <location>
        <begin position="509"/>
        <end position="531"/>
    </location>
</feature>
<dbReference type="GO" id="GO:0015295">
    <property type="term" value="F:solute:proton symporter activity"/>
    <property type="evidence" value="ECO:0007669"/>
    <property type="project" value="TreeGrafter"/>
</dbReference>
<name>A0A833FHZ9_9FIRM</name>
<comment type="function">
    <text evidence="8">Uptake of L-lactate across the membrane. Can also transport D-lactate and glycolate.</text>
</comment>
<feature type="transmembrane region" description="Helical" evidence="8">
    <location>
        <begin position="330"/>
        <end position="350"/>
    </location>
</feature>
<accession>A0A833FHZ9</accession>
<keyword evidence="7 8" id="KW-0472">Membrane</keyword>
<feature type="transmembrane region" description="Helical" evidence="8">
    <location>
        <begin position="63"/>
        <end position="84"/>
    </location>
</feature>
<comment type="caution">
    <text evidence="9">The sequence shown here is derived from an EMBL/GenBank/DDBJ whole genome shotgun (WGS) entry which is preliminary data.</text>
</comment>
<keyword evidence="3 8" id="KW-0813">Transport</keyword>
<feature type="transmembrane region" description="Helical" evidence="8">
    <location>
        <begin position="215"/>
        <end position="236"/>
    </location>
</feature>
<feature type="transmembrane region" description="Helical" evidence="8">
    <location>
        <begin position="242"/>
        <end position="261"/>
    </location>
</feature>
<evidence type="ECO:0000256" key="1">
    <source>
        <dbReference type="ARBA" id="ARBA00004651"/>
    </source>
</evidence>
<organism evidence="9 10">
    <name type="scientific">Veillonella seminalis</name>
    <dbReference type="NCBI Taxonomy" id="1502943"/>
    <lineage>
        <taxon>Bacteria</taxon>
        <taxon>Bacillati</taxon>
        <taxon>Bacillota</taxon>
        <taxon>Negativicutes</taxon>
        <taxon>Veillonellales</taxon>
        <taxon>Veillonellaceae</taxon>
        <taxon>Veillonella</taxon>
    </lineage>
</organism>
<comment type="subcellular location">
    <subcellularLocation>
        <location evidence="1 8">Cell membrane</location>
        <topology evidence="1 8">Multi-pass membrane protein</topology>
    </subcellularLocation>
</comment>
<evidence type="ECO:0000256" key="3">
    <source>
        <dbReference type="ARBA" id="ARBA00022448"/>
    </source>
</evidence>
<keyword evidence="4 8" id="KW-1003">Cell membrane</keyword>
<dbReference type="GO" id="GO:0015129">
    <property type="term" value="F:lactate transmembrane transporter activity"/>
    <property type="evidence" value="ECO:0007669"/>
    <property type="project" value="UniProtKB-UniRule"/>
</dbReference>
<dbReference type="InterPro" id="IPR003804">
    <property type="entry name" value="Lactate_perm"/>
</dbReference>
<gene>
    <name evidence="9" type="ORF">F8R14_02280</name>
</gene>
<reference evidence="9 10" key="1">
    <citation type="submission" date="2019-09" db="EMBL/GenBank/DDBJ databases">
        <title>Draft genome sequence of 3 type strains from the CCUG.</title>
        <authorList>
            <person name="Pineiro-Iglesias B."/>
            <person name="Tunovic T."/>
            <person name="Unosson C."/>
            <person name="Inganas E."/>
            <person name="Ohlen M."/>
            <person name="Cardew S."/>
            <person name="Jensie-Markopoulos S."/>
            <person name="Salva-Serra F."/>
            <person name="Jaen-Luchoro D."/>
            <person name="Karlsson R."/>
            <person name="Svensson-Stadler L."/>
            <person name="Chun J."/>
            <person name="Moore E."/>
        </authorList>
    </citation>
    <scope>NUCLEOTIDE SEQUENCE [LARGE SCALE GENOMIC DNA]</scope>
    <source>
        <strain evidence="9 10">CCUG 65427</strain>
    </source>
</reference>
<keyword evidence="6 8" id="KW-1133">Transmembrane helix</keyword>